<dbReference type="Proteomes" id="UP000315235">
    <property type="component" value="Unassembled WGS sequence"/>
</dbReference>
<sequence length="616" mass="70208">MINRVWGLAPFAIIVALTALYWPVTNFDYVWDDTSLFLDSPLLRSPSDLWRSISTAVLPGSTYFRPGVLLSFIVEFQLFGVDSKVSHSINLLIYLANCTLVYGLAYQFNFSSAPKQRLIRSLLAMSLYGFHPVLMESTVWVACRFDLMVTFFTLLGLWLGRRYQERLGLFLVCACFAAAAASKEMAVVFPVLIVMWLWLNPENKGVPTFIRHHKTLFLCLLLVGFVYLWVRHLAQPALYAADYSIYEQRSIFEKIGYVGQTLLFYAKMVVFPFSDLNPLHPFEVAKITQKQVGVGMLTLFFAMIFSVWGFYKRIPCFYFLAMGLVALLPVLNILPLVISGNIGHERFLALPLSFFALGASSISISLNMSEAMKRTFPFLVSACLVGWAVLCVANIRITLPLWSNEISLWGWGYERNPDFEFVRFNYVAALLFSSQSDLADEVLKKVEERDGGLSYKLTALKGQLTSQRGDYAEATKYLEKSIEGLYKPHEEVLSRKIDINKAMAVRDNVGEAWLLRFVYGALAESYMWMGQYTKALDNVNYMIFYQRDYAPAYMLKAFVYYAMGDKEKGDEFSRVADTMFPDESKVGVKNVRKLFFTKLCENEGGPKNVCQAYKEI</sequence>
<feature type="transmembrane region" description="Helical" evidence="3">
    <location>
        <begin position="85"/>
        <end position="105"/>
    </location>
</feature>
<evidence type="ECO:0000256" key="3">
    <source>
        <dbReference type="SAM" id="Phobius"/>
    </source>
</evidence>
<feature type="transmembrane region" description="Helical" evidence="3">
    <location>
        <begin position="378"/>
        <end position="397"/>
    </location>
</feature>
<gene>
    <name evidence="4" type="ORF">FM069_02965</name>
</gene>
<keyword evidence="5" id="KW-1185">Reference proteome</keyword>
<feature type="transmembrane region" description="Helical" evidence="3">
    <location>
        <begin position="167"/>
        <end position="199"/>
    </location>
</feature>
<dbReference type="OrthoDB" id="5932158at2"/>
<evidence type="ECO:0000313" key="5">
    <source>
        <dbReference type="Proteomes" id="UP000315235"/>
    </source>
</evidence>
<name>A0A553H353_9PSED</name>
<dbReference type="InterPro" id="IPR011990">
    <property type="entry name" value="TPR-like_helical_dom_sf"/>
</dbReference>
<feature type="transmembrane region" description="Helical" evidence="3">
    <location>
        <begin position="293"/>
        <end position="311"/>
    </location>
</feature>
<organism evidence="4 5">
    <name type="scientific">Pseudomonas mangiferae</name>
    <dbReference type="NCBI Taxonomy" id="2593654"/>
    <lineage>
        <taxon>Bacteria</taxon>
        <taxon>Pseudomonadati</taxon>
        <taxon>Pseudomonadota</taxon>
        <taxon>Gammaproteobacteria</taxon>
        <taxon>Pseudomonadales</taxon>
        <taxon>Pseudomonadaceae</taxon>
        <taxon>Pseudomonas</taxon>
    </lineage>
</organism>
<dbReference type="EMBL" id="VJOY01000002">
    <property type="protein sequence ID" value="TRX76165.1"/>
    <property type="molecule type" value="Genomic_DNA"/>
</dbReference>
<dbReference type="RefSeq" id="WP_143486793.1">
    <property type="nucleotide sequence ID" value="NZ_VJOY01000002.1"/>
</dbReference>
<feature type="transmembrane region" description="Helical" evidence="3">
    <location>
        <begin position="318"/>
        <end position="342"/>
    </location>
</feature>
<feature type="transmembrane region" description="Helical" evidence="3">
    <location>
        <begin position="5"/>
        <end position="24"/>
    </location>
</feature>
<dbReference type="Gene3D" id="1.25.40.10">
    <property type="entry name" value="Tetratricopeptide repeat domain"/>
    <property type="match status" value="1"/>
</dbReference>
<keyword evidence="1" id="KW-0677">Repeat</keyword>
<comment type="caution">
    <text evidence="4">The sequence shown here is derived from an EMBL/GenBank/DDBJ whole genome shotgun (WGS) entry which is preliminary data.</text>
</comment>
<evidence type="ECO:0000256" key="2">
    <source>
        <dbReference type="ARBA" id="ARBA00022803"/>
    </source>
</evidence>
<feature type="transmembrane region" description="Helical" evidence="3">
    <location>
        <begin position="255"/>
        <end position="273"/>
    </location>
</feature>
<feature type="transmembrane region" description="Helical" evidence="3">
    <location>
        <begin position="215"/>
        <end position="234"/>
    </location>
</feature>
<evidence type="ECO:0000313" key="4">
    <source>
        <dbReference type="EMBL" id="TRX76165.1"/>
    </source>
</evidence>
<keyword evidence="3" id="KW-0812">Transmembrane</keyword>
<dbReference type="AlphaFoldDB" id="A0A553H353"/>
<reference evidence="4 5" key="1">
    <citation type="submission" date="2019-07" db="EMBL/GenBank/DDBJ databases">
        <title>Pseudomonas mangiferae sp. nov., isolated from bark of mango tree in Thailand.</title>
        <authorList>
            <person name="Srisuk N."/>
            <person name="Anurat P."/>
        </authorList>
    </citation>
    <scope>NUCLEOTIDE SEQUENCE [LARGE SCALE GENOMIC DNA]</scope>
    <source>
        <strain evidence="4 5">DMKU_BBB3-04</strain>
    </source>
</reference>
<feature type="transmembrane region" description="Helical" evidence="3">
    <location>
        <begin position="348"/>
        <end position="366"/>
    </location>
</feature>
<protein>
    <submittedName>
        <fullName evidence="4">Uncharacterized protein</fullName>
    </submittedName>
</protein>
<feature type="transmembrane region" description="Helical" evidence="3">
    <location>
        <begin position="139"/>
        <end position="160"/>
    </location>
</feature>
<proteinExistence type="predicted"/>
<dbReference type="InterPro" id="IPR052346">
    <property type="entry name" value="O-mannosyl-transferase_TMTC"/>
</dbReference>
<dbReference type="SUPFAM" id="SSF48452">
    <property type="entry name" value="TPR-like"/>
    <property type="match status" value="1"/>
</dbReference>
<keyword evidence="3" id="KW-0472">Membrane</keyword>
<accession>A0A553H353</accession>
<dbReference type="PANTHER" id="PTHR44227">
    <property type="match status" value="1"/>
</dbReference>
<keyword evidence="3" id="KW-1133">Transmembrane helix</keyword>
<dbReference type="PANTHER" id="PTHR44227:SF3">
    <property type="entry name" value="PROTEIN O-MANNOSYL-TRANSFERASE TMTC4"/>
    <property type="match status" value="1"/>
</dbReference>
<evidence type="ECO:0000256" key="1">
    <source>
        <dbReference type="ARBA" id="ARBA00022737"/>
    </source>
</evidence>
<keyword evidence="2" id="KW-0802">TPR repeat</keyword>